<dbReference type="NCBIfam" id="NF009150">
    <property type="entry name" value="PRK12497.1-3"/>
    <property type="match status" value="1"/>
</dbReference>
<protein>
    <recommendedName>
        <fullName evidence="2">UPF0102 protein A2784_00320</fullName>
    </recommendedName>
</protein>
<dbReference type="InterPro" id="IPR003509">
    <property type="entry name" value="UPF0102_YraN-like"/>
</dbReference>
<dbReference type="STRING" id="1797589.A2784_00320"/>
<dbReference type="SUPFAM" id="SSF52980">
    <property type="entry name" value="Restriction endonuclease-like"/>
    <property type="match status" value="1"/>
</dbReference>
<dbReference type="EMBL" id="MHCH01000005">
    <property type="protein sequence ID" value="OGY19011.1"/>
    <property type="molecule type" value="Genomic_DNA"/>
</dbReference>
<dbReference type="Gene3D" id="3.40.1350.10">
    <property type="match status" value="1"/>
</dbReference>
<dbReference type="HAMAP" id="MF_00048">
    <property type="entry name" value="UPF0102"/>
    <property type="match status" value="1"/>
</dbReference>
<reference evidence="3 4" key="1">
    <citation type="journal article" date="2016" name="Nat. Commun.">
        <title>Thousands of microbial genomes shed light on interconnected biogeochemical processes in an aquifer system.</title>
        <authorList>
            <person name="Anantharaman K."/>
            <person name="Brown C.T."/>
            <person name="Hug L.A."/>
            <person name="Sharon I."/>
            <person name="Castelle C.J."/>
            <person name="Probst A.J."/>
            <person name="Thomas B.C."/>
            <person name="Singh A."/>
            <person name="Wilkins M.J."/>
            <person name="Karaoz U."/>
            <person name="Brodie E.L."/>
            <person name="Williams K.H."/>
            <person name="Hubbard S.S."/>
            <person name="Banfield J.F."/>
        </authorList>
    </citation>
    <scope>NUCLEOTIDE SEQUENCE [LARGE SCALE GENOMIC DNA]</scope>
</reference>
<dbReference type="Pfam" id="PF02021">
    <property type="entry name" value="UPF0102"/>
    <property type="match status" value="1"/>
</dbReference>
<evidence type="ECO:0000313" key="3">
    <source>
        <dbReference type="EMBL" id="OGY19011.1"/>
    </source>
</evidence>
<gene>
    <name evidence="3" type="ORF">A2784_00320</name>
</gene>
<dbReference type="PANTHER" id="PTHR34039:SF1">
    <property type="entry name" value="UPF0102 PROTEIN YRAN"/>
    <property type="match status" value="1"/>
</dbReference>
<sequence length="118" mass="13682">MSKFQNRLIGKIGEDLARDYLVKQGYQIVTTNFHTRFGEIDITAQNKNILVFVEVKTKIGLDFGPPEAMFTPRKYDRVKRMATVYLKGRDVPCRIDMIAIVLDKSHQPLSIHHYPNPY</sequence>
<evidence type="ECO:0000256" key="2">
    <source>
        <dbReference type="HAMAP-Rule" id="MF_00048"/>
    </source>
</evidence>
<dbReference type="PANTHER" id="PTHR34039">
    <property type="entry name" value="UPF0102 PROTEIN YRAN"/>
    <property type="match status" value="1"/>
</dbReference>
<dbReference type="AlphaFoldDB" id="A0A1G1VUC2"/>
<dbReference type="GO" id="GO:0003676">
    <property type="term" value="F:nucleic acid binding"/>
    <property type="evidence" value="ECO:0007669"/>
    <property type="project" value="InterPro"/>
</dbReference>
<dbReference type="CDD" id="cd20736">
    <property type="entry name" value="PoNe_Nuclease"/>
    <property type="match status" value="1"/>
</dbReference>
<evidence type="ECO:0000256" key="1">
    <source>
        <dbReference type="ARBA" id="ARBA00006738"/>
    </source>
</evidence>
<proteinExistence type="inferred from homology"/>
<name>A0A1G1VUC2_9BACT</name>
<comment type="similarity">
    <text evidence="1 2">Belongs to the UPF0102 family.</text>
</comment>
<comment type="caution">
    <text evidence="3">The sequence shown here is derived from an EMBL/GenBank/DDBJ whole genome shotgun (WGS) entry which is preliminary data.</text>
</comment>
<dbReference type="InterPro" id="IPR011856">
    <property type="entry name" value="tRNA_endonuc-like_dom_sf"/>
</dbReference>
<dbReference type="InterPro" id="IPR011335">
    <property type="entry name" value="Restrct_endonuc-II-like"/>
</dbReference>
<evidence type="ECO:0000313" key="4">
    <source>
        <dbReference type="Proteomes" id="UP000177324"/>
    </source>
</evidence>
<accession>A0A1G1VUC2</accession>
<organism evidence="3 4">
    <name type="scientific">Candidatus Chisholmbacteria bacterium RIFCSPHIGHO2_01_FULL_48_12</name>
    <dbReference type="NCBI Taxonomy" id="1797589"/>
    <lineage>
        <taxon>Bacteria</taxon>
        <taxon>Candidatus Chisholmiibacteriota</taxon>
    </lineage>
</organism>
<dbReference type="Proteomes" id="UP000177324">
    <property type="component" value="Unassembled WGS sequence"/>
</dbReference>